<reference evidence="1" key="2">
    <citation type="journal article" date="2015" name="Fish Shellfish Immunol.">
        <title>Early steps in the European eel (Anguilla anguilla)-Vibrio vulnificus interaction in the gills: Role of the RtxA13 toxin.</title>
        <authorList>
            <person name="Callol A."/>
            <person name="Pajuelo D."/>
            <person name="Ebbesson L."/>
            <person name="Teles M."/>
            <person name="MacKenzie S."/>
            <person name="Amaro C."/>
        </authorList>
    </citation>
    <scope>NUCLEOTIDE SEQUENCE</scope>
</reference>
<proteinExistence type="predicted"/>
<sequence length="45" mass="5300">MNSANSGTKEFLRIFRSSVRELKLKYNWVTKQDDNPKHKIMATSE</sequence>
<accession>A0A0E9RJ18</accession>
<dbReference type="EMBL" id="GBXM01079416">
    <property type="protein sequence ID" value="JAH29161.1"/>
    <property type="molecule type" value="Transcribed_RNA"/>
</dbReference>
<evidence type="ECO:0000313" key="1">
    <source>
        <dbReference type="EMBL" id="JAH29161.1"/>
    </source>
</evidence>
<reference evidence="1" key="1">
    <citation type="submission" date="2014-11" db="EMBL/GenBank/DDBJ databases">
        <authorList>
            <person name="Amaro Gonzalez C."/>
        </authorList>
    </citation>
    <scope>NUCLEOTIDE SEQUENCE</scope>
</reference>
<protein>
    <submittedName>
        <fullName evidence="1">Uncharacterized protein</fullName>
    </submittedName>
</protein>
<name>A0A0E9RJ18_ANGAN</name>
<dbReference type="AlphaFoldDB" id="A0A0E9RJ18"/>
<organism evidence="1">
    <name type="scientific">Anguilla anguilla</name>
    <name type="common">European freshwater eel</name>
    <name type="synonym">Muraena anguilla</name>
    <dbReference type="NCBI Taxonomy" id="7936"/>
    <lineage>
        <taxon>Eukaryota</taxon>
        <taxon>Metazoa</taxon>
        <taxon>Chordata</taxon>
        <taxon>Craniata</taxon>
        <taxon>Vertebrata</taxon>
        <taxon>Euteleostomi</taxon>
        <taxon>Actinopterygii</taxon>
        <taxon>Neopterygii</taxon>
        <taxon>Teleostei</taxon>
        <taxon>Anguilliformes</taxon>
        <taxon>Anguillidae</taxon>
        <taxon>Anguilla</taxon>
    </lineage>
</organism>